<keyword evidence="3" id="KW-1185">Reference proteome</keyword>
<accession>A0A8S1YIF9</accession>
<dbReference type="Proteomes" id="UP000689195">
    <property type="component" value="Unassembled WGS sequence"/>
</dbReference>
<gene>
    <name evidence="2" type="ORF">PPENT_87.1.T1760043</name>
</gene>
<evidence type="ECO:0000313" key="3">
    <source>
        <dbReference type="Proteomes" id="UP000689195"/>
    </source>
</evidence>
<keyword evidence="1" id="KW-0812">Transmembrane</keyword>
<comment type="caution">
    <text evidence="2">The sequence shown here is derived from an EMBL/GenBank/DDBJ whole genome shotgun (WGS) entry which is preliminary data.</text>
</comment>
<dbReference type="AlphaFoldDB" id="A0A8S1YIF9"/>
<sequence length="132" mass="15828">MFLQYYSENVTNTTEPTLSLDIIITYLIILQIHFNLADLINQQTNLMIRSYISDFRNFQKILISIYIIIVQERIKFINLILIYSMYSFSVFIQCQNKLMNQVKFFIFQLKGQYPVILLDLITIQFNFKLSLF</sequence>
<name>A0A8S1YIF9_9CILI</name>
<reference evidence="2" key="1">
    <citation type="submission" date="2021-01" db="EMBL/GenBank/DDBJ databases">
        <authorList>
            <consortium name="Genoscope - CEA"/>
            <person name="William W."/>
        </authorList>
    </citation>
    <scope>NUCLEOTIDE SEQUENCE</scope>
</reference>
<evidence type="ECO:0008006" key="4">
    <source>
        <dbReference type="Google" id="ProtNLM"/>
    </source>
</evidence>
<evidence type="ECO:0000313" key="2">
    <source>
        <dbReference type="EMBL" id="CAD8213313.1"/>
    </source>
</evidence>
<feature type="transmembrane region" description="Helical" evidence="1">
    <location>
        <begin position="20"/>
        <end position="40"/>
    </location>
</feature>
<proteinExistence type="predicted"/>
<protein>
    <recommendedName>
        <fullName evidence="4">Transmembrane protein</fullName>
    </recommendedName>
</protein>
<feature type="transmembrane region" description="Helical" evidence="1">
    <location>
        <begin position="61"/>
        <end position="86"/>
    </location>
</feature>
<keyword evidence="1" id="KW-1133">Transmembrane helix</keyword>
<keyword evidence="1" id="KW-0472">Membrane</keyword>
<evidence type="ECO:0000256" key="1">
    <source>
        <dbReference type="SAM" id="Phobius"/>
    </source>
</evidence>
<dbReference type="EMBL" id="CAJJDO010000176">
    <property type="protein sequence ID" value="CAD8213313.1"/>
    <property type="molecule type" value="Genomic_DNA"/>
</dbReference>
<organism evidence="2 3">
    <name type="scientific">Paramecium pentaurelia</name>
    <dbReference type="NCBI Taxonomy" id="43138"/>
    <lineage>
        <taxon>Eukaryota</taxon>
        <taxon>Sar</taxon>
        <taxon>Alveolata</taxon>
        <taxon>Ciliophora</taxon>
        <taxon>Intramacronucleata</taxon>
        <taxon>Oligohymenophorea</taxon>
        <taxon>Peniculida</taxon>
        <taxon>Parameciidae</taxon>
        <taxon>Paramecium</taxon>
    </lineage>
</organism>